<keyword evidence="2" id="KW-1185">Reference proteome</keyword>
<organism evidence="1 2">
    <name type="scientific">Virgibacillus salinus</name>
    <dbReference type="NCBI Taxonomy" id="553311"/>
    <lineage>
        <taxon>Bacteria</taxon>
        <taxon>Bacillati</taxon>
        <taxon>Bacillota</taxon>
        <taxon>Bacilli</taxon>
        <taxon>Bacillales</taxon>
        <taxon>Bacillaceae</taxon>
        <taxon>Virgibacillus</taxon>
    </lineage>
</organism>
<gene>
    <name evidence="1" type="ORF">SAMN05216231_3035</name>
</gene>
<reference evidence="1 2" key="1">
    <citation type="submission" date="2016-10" db="EMBL/GenBank/DDBJ databases">
        <authorList>
            <person name="de Groot N.N."/>
        </authorList>
    </citation>
    <scope>NUCLEOTIDE SEQUENCE [LARGE SCALE GENOMIC DNA]</scope>
    <source>
        <strain evidence="1 2">CGMCC 1.10449</strain>
    </source>
</reference>
<dbReference type="Proteomes" id="UP000199444">
    <property type="component" value="Unassembled WGS sequence"/>
</dbReference>
<proteinExistence type="predicted"/>
<dbReference type="RefSeq" id="WP_092493792.1">
    <property type="nucleotide sequence ID" value="NZ_FNKD01000003.1"/>
</dbReference>
<dbReference type="AlphaFoldDB" id="A0A1H1ETD9"/>
<evidence type="ECO:0000313" key="2">
    <source>
        <dbReference type="Proteomes" id="UP000199444"/>
    </source>
</evidence>
<name>A0A1H1ETD9_9BACI</name>
<dbReference type="EMBL" id="FNKD01000003">
    <property type="protein sequence ID" value="SDQ91890.1"/>
    <property type="molecule type" value="Genomic_DNA"/>
</dbReference>
<sequence>MIYRKDANFPYPVLSDTSHSYAANHFDLDVNVSENADYYHFNFNYKIDSEFISEQISRRKAQLILIIQSKDNKFYNLKQGQRTIEIHKSRISLSKRTSVQLHIQALEDINFASNDDLNEFYIQFREEVNVPKFSLLGYSNVNVFDGSITKPFDLFEKRVDENLKSDIKVELGQETIIIHYKNPEFQFSHLPKSNVLNNPYIYAGLSKALQAFIINNSDDGDVDIEDMQEPDGSLDLKLYNLMRKKMVTELNMDNIDEIIYMISDRIIEKYTAAVEGVIMDGS</sequence>
<protein>
    <submittedName>
        <fullName evidence="1">Uncharacterized protein</fullName>
    </submittedName>
</protein>
<dbReference type="STRING" id="553311.SAMN05216231_3035"/>
<evidence type="ECO:0000313" key="1">
    <source>
        <dbReference type="EMBL" id="SDQ91890.1"/>
    </source>
</evidence>
<accession>A0A1H1ETD9</accession>